<accession>A0ACC2UVD7</accession>
<dbReference type="EMBL" id="JASBWR010000163">
    <property type="protein sequence ID" value="KAJ9090726.1"/>
    <property type="molecule type" value="Genomic_DNA"/>
</dbReference>
<keyword evidence="2" id="KW-1185">Reference proteome</keyword>
<proteinExistence type="predicted"/>
<dbReference type="Proteomes" id="UP001241377">
    <property type="component" value="Unassembled WGS sequence"/>
</dbReference>
<reference evidence="1" key="1">
    <citation type="submission" date="2023-04" db="EMBL/GenBank/DDBJ databases">
        <title>Draft Genome sequencing of Naganishia species isolated from polar environments using Oxford Nanopore Technology.</title>
        <authorList>
            <person name="Leo P."/>
            <person name="Venkateswaran K."/>
        </authorList>
    </citation>
    <scope>NUCLEOTIDE SEQUENCE</scope>
    <source>
        <strain evidence="1">MNA-CCFEE 5261</strain>
    </source>
</reference>
<gene>
    <name evidence="1" type="ORF">QFC19_009468</name>
</gene>
<sequence>MDSYPWEPAQTTSGIVKDPTVGVRLVPKSVRKDGSQRKELRIREGYVPVEDRIAYKSRGKLEAERLKGFVPGATSATPSTYAIPSGKSNDPTQGMSKAQKKNYQRKMKKLEEKTARNWDSEDDDEDDDTYEVKDDDTDGEPNDRFDVHEDSDDAQVDAAIDNIEIPELGVKPEHGVGFNTQRDPVKQASRADTKSSLTARPPRPGGIFRDLGLKPKSSGSTSTLGTPSEDSNSQSNQTSSPASAAKPSTPPVGTKSGSKTQRTVPGAAASKPSANTSKESPRTRPEVRVRPGHSLAGMMKQLAVQDATPGVRR</sequence>
<name>A0ACC2UVD7_9TREE</name>
<comment type="caution">
    <text evidence="1">The sequence shown here is derived from an EMBL/GenBank/DDBJ whole genome shotgun (WGS) entry which is preliminary data.</text>
</comment>
<evidence type="ECO:0000313" key="2">
    <source>
        <dbReference type="Proteomes" id="UP001241377"/>
    </source>
</evidence>
<protein>
    <submittedName>
        <fullName evidence="1">Uncharacterized protein</fullName>
    </submittedName>
</protein>
<organism evidence="1 2">
    <name type="scientific">Naganishia cerealis</name>
    <dbReference type="NCBI Taxonomy" id="610337"/>
    <lineage>
        <taxon>Eukaryota</taxon>
        <taxon>Fungi</taxon>
        <taxon>Dikarya</taxon>
        <taxon>Basidiomycota</taxon>
        <taxon>Agaricomycotina</taxon>
        <taxon>Tremellomycetes</taxon>
        <taxon>Filobasidiales</taxon>
        <taxon>Filobasidiaceae</taxon>
        <taxon>Naganishia</taxon>
    </lineage>
</organism>
<evidence type="ECO:0000313" key="1">
    <source>
        <dbReference type="EMBL" id="KAJ9090726.1"/>
    </source>
</evidence>